<evidence type="ECO:0000313" key="10">
    <source>
        <dbReference type="Proteomes" id="UP000291343"/>
    </source>
</evidence>
<evidence type="ECO:0000256" key="3">
    <source>
        <dbReference type="ARBA" id="ARBA00022475"/>
    </source>
</evidence>
<reference evidence="9 10" key="1">
    <citation type="journal article" date="2017" name="Gigascience">
        <title>Genome sequence of the small brown planthopper, Laodelphax striatellus.</title>
        <authorList>
            <person name="Zhu J."/>
            <person name="Jiang F."/>
            <person name="Wang X."/>
            <person name="Yang P."/>
            <person name="Bao Y."/>
            <person name="Zhao W."/>
            <person name="Wang W."/>
            <person name="Lu H."/>
            <person name="Wang Q."/>
            <person name="Cui N."/>
            <person name="Li J."/>
            <person name="Chen X."/>
            <person name="Luo L."/>
            <person name="Yu J."/>
            <person name="Kang L."/>
            <person name="Cui F."/>
        </authorList>
    </citation>
    <scope>NUCLEOTIDE SEQUENCE [LARGE SCALE GENOMIC DNA]</scope>
    <source>
        <strain evidence="9">Lst14</strain>
    </source>
</reference>
<keyword evidence="10" id="KW-1185">Reference proteome</keyword>
<keyword evidence="5 8" id="KW-1133">Transmembrane helix</keyword>
<sequence>MNESIGTKKRFHGRDELEIIEQEETIHKMTLYICVQKTIFFGIGGVLFVVGLMMACLWPVIYNNVLRTQLAVSEKSKTYEMWRETPIPMYIDIYLFNWTNHERTLKYKEKPILQEVGPYVFSEHRSKVDIKWNDDDTLFYHNRHRWNYHPELSKGKLTDNITNLNVVLMTIGQMCSKLSPFQKKLANSLLKMEDEIVITKTVDEFLFTGFDDPLLKILNTLHKYFPNLFPASLDKFGWFYQRNMSSTADGLFQMNTGVDDLSQLGNVVTWNRRNKLNFYSGHCQEIKGSLGELWAPPSEDQISLFATDICSAINMQYSGDVHMHNLTGKVFAGGEDVFDNGTLYPQSACYCVRKGVCPRSGVRDVSGCRDGAPVFISFPHFYLADPYYSSAVQGLNPTAENHTFKIILEKFSGVPLMVNARLQINILMEPVTDMNVFKDLPKLYMPMMWFHQHAEMTPELASNLTPLAELGEMGLWALMALTAVGLSLIIIGLVLKIKRSKREEDALHSRDPAPWQT</sequence>
<evidence type="ECO:0000256" key="4">
    <source>
        <dbReference type="ARBA" id="ARBA00022692"/>
    </source>
</evidence>
<evidence type="ECO:0000313" key="9">
    <source>
        <dbReference type="EMBL" id="RZF36741.1"/>
    </source>
</evidence>
<dbReference type="STRING" id="195883.A0A482WU98"/>
<dbReference type="SMR" id="A0A482WU98"/>
<dbReference type="AlphaFoldDB" id="A0A482WU98"/>
<accession>A0A482WU98</accession>
<dbReference type="GO" id="GO:0005886">
    <property type="term" value="C:plasma membrane"/>
    <property type="evidence" value="ECO:0007669"/>
    <property type="project" value="UniProtKB-SubCell"/>
</dbReference>
<dbReference type="FunCoup" id="A0A482WU98">
    <property type="interactions" value="56"/>
</dbReference>
<evidence type="ECO:0000256" key="7">
    <source>
        <dbReference type="ARBA" id="ARBA00023180"/>
    </source>
</evidence>
<evidence type="ECO:0000256" key="6">
    <source>
        <dbReference type="ARBA" id="ARBA00023136"/>
    </source>
</evidence>
<comment type="caution">
    <text evidence="9">The sequence shown here is derived from an EMBL/GenBank/DDBJ whole genome shotgun (WGS) entry which is preliminary data.</text>
</comment>
<keyword evidence="4 8" id="KW-0812">Transmembrane</keyword>
<dbReference type="PANTHER" id="PTHR11923">
    <property type="entry name" value="SCAVENGER RECEPTOR CLASS B TYPE-1 SR-B1"/>
    <property type="match status" value="1"/>
</dbReference>
<dbReference type="GO" id="GO:0005044">
    <property type="term" value="F:scavenger receptor activity"/>
    <property type="evidence" value="ECO:0007669"/>
    <property type="project" value="TreeGrafter"/>
</dbReference>
<keyword evidence="7" id="KW-0325">Glycoprotein</keyword>
<gene>
    <name evidence="9" type="ORF">LSTR_LSTR005054</name>
</gene>
<dbReference type="Proteomes" id="UP000291343">
    <property type="component" value="Unassembled WGS sequence"/>
</dbReference>
<dbReference type="EMBL" id="QKKF02025899">
    <property type="protein sequence ID" value="RZF36741.1"/>
    <property type="molecule type" value="Genomic_DNA"/>
</dbReference>
<dbReference type="PANTHER" id="PTHR11923:SF93">
    <property type="entry name" value="GH07959P-RELATED"/>
    <property type="match status" value="1"/>
</dbReference>
<evidence type="ECO:0000256" key="8">
    <source>
        <dbReference type="SAM" id="Phobius"/>
    </source>
</evidence>
<feature type="transmembrane region" description="Helical" evidence="8">
    <location>
        <begin position="473"/>
        <end position="495"/>
    </location>
</feature>
<dbReference type="InterPro" id="IPR002159">
    <property type="entry name" value="CD36_fam"/>
</dbReference>
<keyword evidence="6 8" id="KW-0472">Membrane</keyword>
<feature type="transmembrane region" description="Helical" evidence="8">
    <location>
        <begin position="38"/>
        <end position="61"/>
    </location>
</feature>
<keyword evidence="3" id="KW-1003">Cell membrane</keyword>
<dbReference type="InParanoid" id="A0A482WU98"/>
<dbReference type="PRINTS" id="PR01609">
    <property type="entry name" value="CD36FAMILY"/>
</dbReference>
<comment type="similarity">
    <text evidence="2">Belongs to the CD36 family.</text>
</comment>
<comment type="subcellular location">
    <subcellularLocation>
        <location evidence="1">Cell membrane</location>
    </subcellularLocation>
</comment>
<evidence type="ECO:0000256" key="1">
    <source>
        <dbReference type="ARBA" id="ARBA00004236"/>
    </source>
</evidence>
<dbReference type="GO" id="GO:0005737">
    <property type="term" value="C:cytoplasm"/>
    <property type="evidence" value="ECO:0007669"/>
    <property type="project" value="TreeGrafter"/>
</dbReference>
<name>A0A482WU98_LAOST</name>
<organism evidence="9 10">
    <name type="scientific">Laodelphax striatellus</name>
    <name type="common">Small brown planthopper</name>
    <name type="synonym">Delphax striatella</name>
    <dbReference type="NCBI Taxonomy" id="195883"/>
    <lineage>
        <taxon>Eukaryota</taxon>
        <taxon>Metazoa</taxon>
        <taxon>Ecdysozoa</taxon>
        <taxon>Arthropoda</taxon>
        <taxon>Hexapoda</taxon>
        <taxon>Insecta</taxon>
        <taxon>Pterygota</taxon>
        <taxon>Neoptera</taxon>
        <taxon>Paraneoptera</taxon>
        <taxon>Hemiptera</taxon>
        <taxon>Auchenorrhyncha</taxon>
        <taxon>Fulgoroidea</taxon>
        <taxon>Delphacidae</taxon>
        <taxon>Criomorphinae</taxon>
        <taxon>Laodelphax</taxon>
    </lineage>
</organism>
<evidence type="ECO:0000256" key="5">
    <source>
        <dbReference type="ARBA" id="ARBA00022989"/>
    </source>
</evidence>
<dbReference type="Pfam" id="PF01130">
    <property type="entry name" value="CD36"/>
    <property type="match status" value="1"/>
</dbReference>
<proteinExistence type="inferred from homology"/>
<protein>
    <submittedName>
        <fullName evidence="9">Uncharacterized protein</fullName>
    </submittedName>
</protein>
<evidence type="ECO:0000256" key="2">
    <source>
        <dbReference type="ARBA" id="ARBA00010532"/>
    </source>
</evidence>
<dbReference type="OrthoDB" id="514335at2759"/>